<evidence type="ECO:0000256" key="1">
    <source>
        <dbReference type="SAM" id="Phobius"/>
    </source>
</evidence>
<reference evidence="4 5" key="1">
    <citation type="submission" date="2019-06" db="EMBL/GenBank/DDBJ databases">
        <title>A novel bacterium of genus Amaricoccus, isolated from marine sediment.</title>
        <authorList>
            <person name="Huang H."/>
            <person name="Mo K."/>
            <person name="Hu Y."/>
        </authorList>
    </citation>
    <scope>NUCLEOTIDE SEQUENCE [LARGE SCALE GENOMIC DNA]</scope>
    <source>
        <strain evidence="4 5">HB172011</strain>
    </source>
</reference>
<dbReference type="Pfam" id="PF19040">
    <property type="entry name" value="SGNH"/>
    <property type="match status" value="1"/>
</dbReference>
<sequence length="648" mass="69714">MKYRAEIDGLRALAILPVVAFHAGLERLSGGFTGVDVFFVISGFLITTIILGEIEDPSGDRFSILEFYKRRVLRILPALAVVLAATVLAAWAIMLPNEFRAAGRSVVATALFLSNVYFWRTSGYFAATAELKPLLHTWSLAVEEQFYVFFPLMLVFVARFLGRRFRLWIGLMVLVSFGLGVALTPRDPMTAFFLLPSRIWELGLGALIAAGAAPAVGAGPGRGLLAWAGIALIAFGVLGLGEEDPFPGWNALYPVLGAGLVIAYGAGTSAGALLSTAPLVYVGRISYSLYLWHWPVIVFYRLARGQALAPLDILLVLALSWLLADLSFRFVERPFRTRAIRLVPAPRVVGLGLACLAGFLALGGLVNATGAKWRSYPPDVLRIAAYTDYNDTAEHAYQFGEGDGCGISGHSTDGSGFDREKCLRTEPGRPNYLVIGDSHSAAVWRAIALAYPEANVLKASVSGCRPLLDADGEAPCRAIINHVYRDFVPGAHLDAVIMVGRWRATDFPKVAPTLAHLGPLAGRVVVFGPTVEYEGEFPLLLARERMNGVDGVTEAAIDPTKKGLSDALGEIVRAEGVAYVPVYDVLCPGGDCVETAGEDVPMQSDYGHLTFAGAKLLIARIRDDLPLGDALPRRRAALDPVPDTRPAP</sequence>
<dbReference type="RefSeq" id="WP_140455467.1">
    <property type="nucleotide sequence ID" value="NZ_VFRP01000022.1"/>
</dbReference>
<accession>A0A501WN49</accession>
<evidence type="ECO:0000259" key="2">
    <source>
        <dbReference type="Pfam" id="PF01757"/>
    </source>
</evidence>
<organism evidence="4 5">
    <name type="scientific">Amaricoccus solimangrovi</name>
    <dbReference type="NCBI Taxonomy" id="2589815"/>
    <lineage>
        <taxon>Bacteria</taxon>
        <taxon>Pseudomonadati</taxon>
        <taxon>Pseudomonadota</taxon>
        <taxon>Alphaproteobacteria</taxon>
        <taxon>Rhodobacterales</taxon>
        <taxon>Paracoccaceae</taxon>
        <taxon>Amaricoccus</taxon>
    </lineage>
</organism>
<feature type="transmembrane region" description="Helical" evidence="1">
    <location>
        <begin position="253"/>
        <end position="274"/>
    </location>
</feature>
<dbReference type="GO" id="GO:0009103">
    <property type="term" value="P:lipopolysaccharide biosynthetic process"/>
    <property type="evidence" value="ECO:0007669"/>
    <property type="project" value="TreeGrafter"/>
</dbReference>
<dbReference type="GO" id="GO:0016020">
    <property type="term" value="C:membrane"/>
    <property type="evidence" value="ECO:0007669"/>
    <property type="project" value="TreeGrafter"/>
</dbReference>
<feature type="transmembrane region" description="Helical" evidence="1">
    <location>
        <begin position="145"/>
        <end position="162"/>
    </location>
</feature>
<feature type="transmembrane region" description="Helical" evidence="1">
    <location>
        <begin position="197"/>
        <end position="217"/>
    </location>
</feature>
<comment type="caution">
    <text evidence="4">The sequence shown here is derived from an EMBL/GenBank/DDBJ whole genome shotgun (WGS) entry which is preliminary data.</text>
</comment>
<keyword evidence="1" id="KW-1133">Transmembrane helix</keyword>
<dbReference type="InterPro" id="IPR043968">
    <property type="entry name" value="SGNH"/>
</dbReference>
<dbReference type="Pfam" id="PF01757">
    <property type="entry name" value="Acyl_transf_3"/>
    <property type="match status" value="1"/>
</dbReference>
<feature type="transmembrane region" description="Helical" evidence="1">
    <location>
        <begin position="348"/>
        <end position="366"/>
    </location>
</feature>
<evidence type="ECO:0000259" key="3">
    <source>
        <dbReference type="Pfam" id="PF19040"/>
    </source>
</evidence>
<dbReference type="PANTHER" id="PTHR23028:SF53">
    <property type="entry name" value="ACYL_TRANSF_3 DOMAIN-CONTAINING PROTEIN"/>
    <property type="match status" value="1"/>
</dbReference>
<proteinExistence type="predicted"/>
<feature type="domain" description="SGNH" evidence="3">
    <location>
        <begin position="417"/>
        <end position="622"/>
    </location>
</feature>
<feature type="transmembrane region" description="Helical" evidence="1">
    <location>
        <begin position="72"/>
        <end position="94"/>
    </location>
</feature>
<dbReference type="PANTHER" id="PTHR23028">
    <property type="entry name" value="ACETYLTRANSFERASE"/>
    <property type="match status" value="1"/>
</dbReference>
<name>A0A501WN49_9RHOB</name>
<feature type="transmembrane region" description="Helical" evidence="1">
    <location>
        <begin position="281"/>
        <end position="302"/>
    </location>
</feature>
<feature type="transmembrane region" description="Helical" evidence="1">
    <location>
        <begin position="224"/>
        <end position="241"/>
    </location>
</feature>
<dbReference type="EMBL" id="VFRP01000022">
    <property type="protein sequence ID" value="TPE48401.1"/>
    <property type="molecule type" value="Genomic_DNA"/>
</dbReference>
<feature type="domain" description="Acyltransferase 3" evidence="2">
    <location>
        <begin position="5"/>
        <end position="322"/>
    </location>
</feature>
<feature type="transmembrane region" description="Helical" evidence="1">
    <location>
        <begin position="7"/>
        <end position="25"/>
    </location>
</feature>
<gene>
    <name evidence="4" type="ORF">FJM51_17705</name>
</gene>
<feature type="transmembrane region" description="Helical" evidence="1">
    <location>
        <begin position="31"/>
        <end position="51"/>
    </location>
</feature>
<dbReference type="InterPro" id="IPR002656">
    <property type="entry name" value="Acyl_transf_3_dom"/>
</dbReference>
<protein>
    <submittedName>
        <fullName evidence="4">Acyltransferase</fullName>
    </submittedName>
</protein>
<evidence type="ECO:0000313" key="5">
    <source>
        <dbReference type="Proteomes" id="UP000319255"/>
    </source>
</evidence>
<keyword evidence="1" id="KW-0812">Transmembrane</keyword>
<dbReference type="OrthoDB" id="9796461at2"/>
<keyword evidence="4" id="KW-0808">Transferase</keyword>
<dbReference type="AlphaFoldDB" id="A0A501WN49"/>
<keyword evidence="5" id="KW-1185">Reference proteome</keyword>
<feature type="transmembrane region" description="Helical" evidence="1">
    <location>
        <begin position="308"/>
        <end position="328"/>
    </location>
</feature>
<dbReference type="InterPro" id="IPR050879">
    <property type="entry name" value="Acyltransferase_3"/>
</dbReference>
<dbReference type="GO" id="GO:0016747">
    <property type="term" value="F:acyltransferase activity, transferring groups other than amino-acyl groups"/>
    <property type="evidence" value="ECO:0007669"/>
    <property type="project" value="InterPro"/>
</dbReference>
<evidence type="ECO:0000313" key="4">
    <source>
        <dbReference type="EMBL" id="TPE48401.1"/>
    </source>
</evidence>
<dbReference type="Proteomes" id="UP000319255">
    <property type="component" value="Unassembled WGS sequence"/>
</dbReference>
<feature type="transmembrane region" description="Helical" evidence="1">
    <location>
        <begin position="167"/>
        <end position="185"/>
    </location>
</feature>
<keyword evidence="4" id="KW-0012">Acyltransferase</keyword>
<keyword evidence="1" id="KW-0472">Membrane</keyword>